<dbReference type="VEuPathDB" id="VectorBase:RSAN_033893"/>
<feature type="compositionally biased region" description="Low complexity" evidence="1">
    <location>
        <begin position="337"/>
        <end position="348"/>
    </location>
</feature>
<reference evidence="2" key="2">
    <citation type="submission" date="2021-09" db="EMBL/GenBank/DDBJ databases">
        <authorList>
            <person name="Jia N."/>
            <person name="Wang J."/>
            <person name="Shi W."/>
            <person name="Du L."/>
            <person name="Sun Y."/>
            <person name="Zhan W."/>
            <person name="Jiang J."/>
            <person name="Wang Q."/>
            <person name="Zhang B."/>
            <person name="Ji P."/>
            <person name="Sakyi L.B."/>
            <person name="Cui X."/>
            <person name="Yuan T."/>
            <person name="Jiang B."/>
            <person name="Yang W."/>
            <person name="Lam T.T.-Y."/>
            <person name="Chang Q."/>
            <person name="Ding S."/>
            <person name="Wang X."/>
            <person name="Zhu J."/>
            <person name="Ruan X."/>
            <person name="Zhao L."/>
            <person name="Wei J."/>
            <person name="Que T."/>
            <person name="Du C."/>
            <person name="Cheng J."/>
            <person name="Dai P."/>
            <person name="Han X."/>
            <person name="Huang E."/>
            <person name="Gao Y."/>
            <person name="Liu J."/>
            <person name="Shao H."/>
            <person name="Ye R."/>
            <person name="Li L."/>
            <person name="Wei W."/>
            <person name="Wang X."/>
            <person name="Wang C."/>
            <person name="Huo Q."/>
            <person name="Li W."/>
            <person name="Guo W."/>
            <person name="Chen H."/>
            <person name="Chen S."/>
            <person name="Zhou L."/>
            <person name="Zhou L."/>
            <person name="Ni X."/>
            <person name="Tian J."/>
            <person name="Zhou Y."/>
            <person name="Sheng Y."/>
            <person name="Liu T."/>
            <person name="Pan Y."/>
            <person name="Xia L."/>
            <person name="Li J."/>
            <person name="Zhao F."/>
            <person name="Cao W."/>
        </authorList>
    </citation>
    <scope>NUCLEOTIDE SEQUENCE</scope>
    <source>
        <strain evidence="2">Rsan-2018</strain>
        <tissue evidence="2">Larvae</tissue>
    </source>
</reference>
<reference evidence="2" key="1">
    <citation type="journal article" date="2020" name="Cell">
        <title>Large-Scale Comparative Analyses of Tick Genomes Elucidate Their Genetic Diversity and Vector Capacities.</title>
        <authorList>
            <consortium name="Tick Genome and Microbiome Consortium (TIGMIC)"/>
            <person name="Jia N."/>
            <person name="Wang J."/>
            <person name="Shi W."/>
            <person name="Du L."/>
            <person name="Sun Y."/>
            <person name="Zhan W."/>
            <person name="Jiang J.F."/>
            <person name="Wang Q."/>
            <person name="Zhang B."/>
            <person name="Ji P."/>
            <person name="Bell-Sakyi L."/>
            <person name="Cui X.M."/>
            <person name="Yuan T.T."/>
            <person name="Jiang B.G."/>
            <person name="Yang W.F."/>
            <person name="Lam T.T."/>
            <person name="Chang Q.C."/>
            <person name="Ding S.J."/>
            <person name="Wang X.J."/>
            <person name="Zhu J.G."/>
            <person name="Ruan X.D."/>
            <person name="Zhao L."/>
            <person name="Wei J.T."/>
            <person name="Ye R.Z."/>
            <person name="Que T.C."/>
            <person name="Du C.H."/>
            <person name="Zhou Y.H."/>
            <person name="Cheng J.X."/>
            <person name="Dai P.F."/>
            <person name="Guo W.B."/>
            <person name="Han X.H."/>
            <person name="Huang E.J."/>
            <person name="Li L.F."/>
            <person name="Wei W."/>
            <person name="Gao Y.C."/>
            <person name="Liu J.Z."/>
            <person name="Shao H.Z."/>
            <person name="Wang X."/>
            <person name="Wang C.C."/>
            <person name="Yang T.C."/>
            <person name="Huo Q.B."/>
            <person name="Li W."/>
            <person name="Chen H.Y."/>
            <person name="Chen S.E."/>
            <person name="Zhou L.G."/>
            <person name="Ni X.B."/>
            <person name="Tian J.H."/>
            <person name="Sheng Y."/>
            <person name="Liu T."/>
            <person name="Pan Y.S."/>
            <person name="Xia L.Y."/>
            <person name="Li J."/>
            <person name="Zhao F."/>
            <person name="Cao W.C."/>
        </authorList>
    </citation>
    <scope>NUCLEOTIDE SEQUENCE</scope>
    <source>
        <strain evidence="2">Rsan-2018</strain>
    </source>
</reference>
<feature type="region of interest" description="Disordered" evidence="1">
    <location>
        <begin position="201"/>
        <end position="365"/>
    </location>
</feature>
<evidence type="ECO:0000256" key="1">
    <source>
        <dbReference type="SAM" id="MobiDB-lite"/>
    </source>
</evidence>
<feature type="region of interest" description="Disordered" evidence="1">
    <location>
        <begin position="515"/>
        <end position="551"/>
    </location>
</feature>
<dbReference type="Proteomes" id="UP000821837">
    <property type="component" value="Chromosome 8"/>
</dbReference>
<dbReference type="EMBL" id="JABSTV010001254">
    <property type="protein sequence ID" value="KAH7939641.1"/>
    <property type="molecule type" value="Genomic_DNA"/>
</dbReference>
<dbReference type="AlphaFoldDB" id="A0A9D4PES4"/>
<evidence type="ECO:0000313" key="3">
    <source>
        <dbReference type="Proteomes" id="UP000821837"/>
    </source>
</evidence>
<gene>
    <name evidence="2" type="ORF">HPB52_015535</name>
</gene>
<keyword evidence="3" id="KW-1185">Reference proteome</keyword>
<feature type="region of interest" description="Disordered" evidence="1">
    <location>
        <begin position="1"/>
        <end position="30"/>
    </location>
</feature>
<feature type="region of interest" description="Disordered" evidence="1">
    <location>
        <begin position="652"/>
        <end position="690"/>
    </location>
</feature>
<feature type="compositionally biased region" description="Polar residues" evidence="1">
    <location>
        <begin position="272"/>
        <end position="281"/>
    </location>
</feature>
<name>A0A9D4PES4_RHISA</name>
<organism evidence="2 3">
    <name type="scientific">Rhipicephalus sanguineus</name>
    <name type="common">Brown dog tick</name>
    <name type="synonym">Ixodes sanguineus</name>
    <dbReference type="NCBI Taxonomy" id="34632"/>
    <lineage>
        <taxon>Eukaryota</taxon>
        <taxon>Metazoa</taxon>
        <taxon>Ecdysozoa</taxon>
        <taxon>Arthropoda</taxon>
        <taxon>Chelicerata</taxon>
        <taxon>Arachnida</taxon>
        <taxon>Acari</taxon>
        <taxon>Parasitiformes</taxon>
        <taxon>Ixodida</taxon>
        <taxon>Ixodoidea</taxon>
        <taxon>Ixodidae</taxon>
        <taxon>Rhipicephalinae</taxon>
        <taxon>Rhipicephalus</taxon>
        <taxon>Rhipicephalus</taxon>
    </lineage>
</organism>
<sequence length="721" mass="77962">MTYYSKSGGKLTAQPKMPKMVPSSSGTQPRTVRAVSVAALNLTPTPDGGYTTTPMSGGKVRALAGTEIANVLQQCGLLNQPGGGSVPITFVSLEPAPGDNGTSPITSGCGPSAPARDFVAPTPAVGYGNAGFKGPMPQPGLGAMPPTSQRYGSAAPWTSAVGVPQYGPYATSARSAYGYPPYRDSGAVASQYRRDAYSPTGYNGAFGNPSRASDAYNRFPGTPRDISSRPATGYSPYGQLDGKASMRPTPGNASYDSRPGPVDIDMERCPGNNGSPTQYNVSVRGMPRRSMGARRMSCGAPTSRSRRSMSPSPPPRDRSASPVPRVDIEPTVGSGPGSTSKRSVGSSRSRGRTADRARDQELAREALDEAQDILATVREQMDTRDDFRQRMGARDLERFKAAVKQNPAEDEASGNGDSTGSGDERNRRPSGDAVAGAAKDSSCRQQALRGHAGNVGTRLGQLLAQLRSSVQQVADERIRVRNLKNEMLTLQDENMQLHMALNRELRKLETLWNETEEKKRPPGMSPPRPAPSGFPPHTVHSQHGAHPAPPAALPAYMDDVIYTDVGRNTSGFLPHITPWNVNENDIQDFEDFEEDLQQYIYPSRSYAALVQQVADERVRVRNLKNEMLTLQDENVQLQMALNRELRKLETLWNETEERRRPPGMSPPRPVPRPSLHHAGHSQHGAHPAPPAVLPFYMDDVVNADVGRNSSSFHTRRSCLGM</sequence>
<feature type="compositionally biased region" description="Pro residues" evidence="1">
    <location>
        <begin position="523"/>
        <end position="534"/>
    </location>
</feature>
<feature type="compositionally biased region" description="Pro residues" evidence="1">
    <location>
        <begin position="663"/>
        <end position="672"/>
    </location>
</feature>
<evidence type="ECO:0000313" key="2">
    <source>
        <dbReference type="EMBL" id="KAH7939641.1"/>
    </source>
</evidence>
<accession>A0A9D4PES4</accession>
<comment type="caution">
    <text evidence="2">The sequence shown here is derived from an EMBL/GenBank/DDBJ whole genome shotgun (WGS) entry which is preliminary data.</text>
</comment>
<proteinExistence type="predicted"/>
<protein>
    <submittedName>
        <fullName evidence="2">Uncharacterized protein</fullName>
    </submittedName>
</protein>
<feature type="region of interest" description="Disordered" evidence="1">
    <location>
        <begin position="403"/>
        <end position="448"/>
    </location>
</feature>
<feature type="compositionally biased region" description="Basic and acidic residues" evidence="1">
    <location>
        <begin position="352"/>
        <end position="365"/>
    </location>
</feature>